<keyword evidence="2" id="KW-1185">Reference proteome</keyword>
<gene>
    <name evidence="1" type="ORF">DPMN_009553</name>
</gene>
<comment type="caution">
    <text evidence="1">The sequence shown here is derived from an EMBL/GenBank/DDBJ whole genome shotgun (WGS) entry which is preliminary data.</text>
</comment>
<dbReference type="Proteomes" id="UP000828390">
    <property type="component" value="Unassembled WGS sequence"/>
</dbReference>
<reference evidence="1" key="1">
    <citation type="journal article" date="2019" name="bioRxiv">
        <title>The Genome of the Zebra Mussel, Dreissena polymorpha: A Resource for Invasive Species Research.</title>
        <authorList>
            <person name="McCartney M.A."/>
            <person name="Auch B."/>
            <person name="Kono T."/>
            <person name="Mallez S."/>
            <person name="Zhang Y."/>
            <person name="Obille A."/>
            <person name="Becker A."/>
            <person name="Abrahante J.E."/>
            <person name="Garbe J."/>
            <person name="Badalamenti J.P."/>
            <person name="Herman A."/>
            <person name="Mangelson H."/>
            <person name="Liachko I."/>
            <person name="Sullivan S."/>
            <person name="Sone E.D."/>
            <person name="Koren S."/>
            <person name="Silverstein K.A.T."/>
            <person name="Beckman K.B."/>
            <person name="Gohl D.M."/>
        </authorList>
    </citation>
    <scope>NUCLEOTIDE SEQUENCE</scope>
    <source>
        <strain evidence="1">Duluth1</strain>
        <tissue evidence="1">Whole animal</tissue>
    </source>
</reference>
<reference evidence="1" key="2">
    <citation type="submission" date="2020-11" db="EMBL/GenBank/DDBJ databases">
        <authorList>
            <person name="McCartney M.A."/>
            <person name="Auch B."/>
            <person name="Kono T."/>
            <person name="Mallez S."/>
            <person name="Becker A."/>
            <person name="Gohl D.M."/>
            <person name="Silverstein K.A.T."/>
            <person name="Koren S."/>
            <person name="Bechman K.B."/>
            <person name="Herman A."/>
            <person name="Abrahante J.E."/>
            <person name="Garbe J."/>
        </authorList>
    </citation>
    <scope>NUCLEOTIDE SEQUENCE</scope>
    <source>
        <strain evidence="1">Duluth1</strain>
        <tissue evidence="1">Whole animal</tissue>
    </source>
</reference>
<evidence type="ECO:0000313" key="2">
    <source>
        <dbReference type="Proteomes" id="UP000828390"/>
    </source>
</evidence>
<evidence type="ECO:0000313" key="1">
    <source>
        <dbReference type="EMBL" id="KAH3885558.1"/>
    </source>
</evidence>
<name>A0A9D4MX65_DREPO</name>
<dbReference type="AlphaFoldDB" id="A0A9D4MX65"/>
<organism evidence="1 2">
    <name type="scientific">Dreissena polymorpha</name>
    <name type="common">Zebra mussel</name>
    <name type="synonym">Mytilus polymorpha</name>
    <dbReference type="NCBI Taxonomy" id="45954"/>
    <lineage>
        <taxon>Eukaryota</taxon>
        <taxon>Metazoa</taxon>
        <taxon>Spiralia</taxon>
        <taxon>Lophotrochozoa</taxon>
        <taxon>Mollusca</taxon>
        <taxon>Bivalvia</taxon>
        <taxon>Autobranchia</taxon>
        <taxon>Heteroconchia</taxon>
        <taxon>Euheterodonta</taxon>
        <taxon>Imparidentia</taxon>
        <taxon>Neoheterodontei</taxon>
        <taxon>Myida</taxon>
        <taxon>Dreissenoidea</taxon>
        <taxon>Dreissenidae</taxon>
        <taxon>Dreissena</taxon>
    </lineage>
</organism>
<sequence>MVVILKETSPITLDKFKVVRVLHVFHAQSFYIVPICALFISGVRRCIADVFLKIVGFFRVAKADDSLAVSFANISHTA</sequence>
<protein>
    <submittedName>
        <fullName evidence="1">Uncharacterized protein</fullName>
    </submittedName>
</protein>
<dbReference type="EMBL" id="JAIWYP010000001">
    <property type="protein sequence ID" value="KAH3885558.1"/>
    <property type="molecule type" value="Genomic_DNA"/>
</dbReference>
<proteinExistence type="predicted"/>
<accession>A0A9D4MX65</accession>